<accession>A0A0M3HNB2</accession>
<feature type="region of interest" description="Disordered" evidence="1">
    <location>
        <begin position="60"/>
        <end position="88"/>
    </location>
</feature>
<organism evidence="2 3">
    <name type="scientific">Ascaris lumbricoides</name>
    <name type="common">Giant roundworm</name>
    <dbReference type="NCBI Taxonomy" id="6252"/>
    <lineage>
        <taxon>Eukaryota</taxon>
        <taxon>Metazoa</taxon>
        <taxon>Ecdysozoa</taxon>
        <taxon>Nematoda</taxon>
        <taxon>Chromadorea</taxon>
        <taxon>Rhabditida</taxon>
        <taxon>Spirurina</taxon>
        <taxon>Ascaridomorpha</taxon>
        <taxon>Ascaridoidea</taxon>
        <taxon>Ascarididae</taxon>
        <taxon>Ascaris</taxon>
    </lineage>
</organism>
<reference evidence="3" key="1">
    <citation type="submission" date="2017-02" db="UniProtKB">
        <authorList>
            <consortium name="WormBaseParasite"/>
        </authorList>
    </citation>
    <scope>IDENTIFICATION</scope>
</reference>
<keyword evidence="2" id="KW-1185">Reference proteome</keyword>
<dbReference type="AlphaFoldDB" id="A0A0M3HNB2"/>
<evidence type="ECO:0000313" key="2">
    <source>
        <dbReference type="Proteomes" id="UP000036681"/>
    </source>
</evidence>
<protein>
    <submittedName>
        <fullName evidence="3">Uncharacterized protein</fullName>
    </submittedName>
</protein>
<evidence type="ECO:0000256" key="1">
    <source>
        <dbReference type="SAM" id="MobiDB-lite"/>
    </source>
</evidence>
<dbReference type="WBParaSite" id="ALUE_0000314701-mRNA-1">
    <property type="protein sequence ID" value="ALUE_0000314701-mRNA-1"/>
    <property type="gene ID" value="ALUE_0000314701"/>
</dbReference>
<sequence>MWNDSTVGQHQPSPSADEQPSNRATATVDVAGETRFVSRTQLFASCATKVASLLAHEYANGNTCQDKRTNERSASPKRVAMGRKCVHS</sequence>
<feature type="region of interest" description="Disordered" evidence="1">
    <location>
        <begin position="1"/>
        <end position="25"/>
    </location>
</feature>
<evidence type="ECO:0000313" key="3">
    <source>
        <dbReference type="WBParaSite" id="ALUE_0000314701-mRNA-1"/>
    </source>
</evidence>
<proteinExistence type="predicted"/>
<dbReference type="Proteomes" id="UP000036681">
    <property type="component" value="Unplaced"/>
</dbReference>
<name>A0A0M3HNB2_ASCLU</name>